<dbReference type="SUPFAM" id="SSF52172">
    <property type="entry name" value="CheY-like"/>
    <property type="match status" value="1"/>
</dbReference>
<dbReference type="PROSITE" id="PS50043">
    <property type="entry name" value="HTH_LUXR_2"/>
    <property type="match status" value="1"/>
</dbReference>
<evidence type="ECO:0000313" key="8">
    <source>
        <dbReference type="EMBL" id="MBD5780460.1"/>
    </source>
</evidence>
<dbReference type="PANTHER" id="PTHR43214:SF24">
    <property type="entry name" value="TRANSCRIPTIONAL REGULATORY PROTEIN NARL-RELATED"/>
    <property type="match status" value="1"/>
</dbReference>
<dbReference type="PANTHER" id="PTHR43214">
    <property type="entry name" value="TWO-COMPONENT RESPONSE REGULATOR"/>
    <property type="match status" value="1"/>
</dbReference>
<evidence type="ECO:0000256" key="4">
    <source>
        <dbReference type="ARBA" id="ARBA00023163"/>
    </source>
</evidence>
<dbReference type="Proteomes" id="UP000622317">
    <property type="component" value="Unassembled WGS sequence"/>
</dbReference>
<proteinExistence type="predicted"/>
<dbReference type="RefSeq" id="WP_191617561.1">
    <property type="nucleotide sequence ID" value="NZ_JACYFG010000036.1"/>
</dbReference>
<reference evidence="8" key="1">
    <citation type="submission" date="2020-09" db="EMBL/GenBank/DDBJ databases">
        <title>Pelagicoccus enzymogenes sp. nov. with an EPS production, isolated from marine sediment.</title>
        <authorList>
            <person name="Feng X."/>
        </authorList>
    </citation>
    <scope>NUCLEOTIDE SEQUENCE</scope>
    <source>
        <strain evidence="8">NFK12</strain>
    </source>
</reference>
<feature type="modified residue" description="4-aspartylphosphate" evidence="5">
    <location>
        <position position="57"/>
    </location>
</feature>
<dbReference type="PROSITE" id="PS00622">
    <property type="entry name" value="HTH_LUXR_1"/>
    <property type="match status" value="1"/>
</dbReference>
<dbReference type="GO" id="GO:0006355">
    <property type="term" value="P:regulation of DNA-templated transcription"/>
    <property type="evidence" value="ECO:0007669"/>
    <property type="project" value="InterPro"/>
</dbReference>
<evidence type="ECO:0000259" key="6">
    <source>
        <dbReference type="PROSITE" id="PS50043"/>
    </source>
</evidence>
<organism evidence="8 9">
    <name type="scientific">Pelagicoccus enzymogenes</name>
    <dbReference type="NCBI Taxonomy" id="2773457"/>
    <lineage>
        <taxon>Bacteria</taxon>
        <taxon>Pseudomonadati</taxon>
        <taxon>Verrucomicrobiota</taxon>
        <taxon>Opitutia</taxon>
        <taxon>Puniceicoccales</taxon>
        <taxon>Pelagicoccaceae</taxon>
        <taxon>Pelagicoccus</taxon>
    </lineage>
</organism>
<keyword evidence="3" id="KW-0238">DNA-binding</keyword>
<feature type="domain" description="Response regulatory" evidence="7">
    <location>
        <begin position="6"/>
        <end position="122"/>
    </location>
</feature>
<dbReference type="InterPro" id="IPR001789">
    <property type="entry name" value="Sig_transdc_resp-reg_receiver"/>
</dbReference>
<evidence type="ECO:0000256" key="1">
    <source>
        <dbReference type="ARBA" id="ARBA00022553"/>
    </source>
</evidence>
<dbReference type="Gene3D" id="3.40.50.2300">
    <property type="match status" value="1"/>
</dbReference>
<dbReference type="InterPro" id="IPR011006">
    <property type="entry name" value="CheY-like_superfamily"/>
</dbReference>
<keyword evidence="1 5" id="KW-0597">Phosphoprotein</keyword>
<dbReference type="Pfam" id="PF00072">
    <property type="entry name" value="Response_reg"/>
    <property type="match status" value="1"/>
</dbReference>
<dbReference type="CDD" id="cd06170">
    <property type="entry name" value="LuxR_C_like"/>
    <property type="match status" value="1"/>
</dbReference>
<dbReference type="EMBL" id="JACYFG010000036">
    <property type="protein sequence ID" value="MBD5780460.1"/>
    <property type="molecule type" value="Genomic_DNA"/>
</dbReference>
<dbReference type="SUPFAM" id="SSF46894">
    <property type="entry name" value="C-terminal effector domain of the bipartite response regulators"/>
    <property type="match status" value="1"/>
</dbReference>
<protein>
    <submittedName>
        <fullName evidence="8">Response regulator transcription factor</fullName>
    </submittedName>
</protein>
<dbReference type="GO" id="GO:0000160">
    <property type="term" value="P:phosphorelay signal transduction system"/>
    <property type="evidence" value="ECO:0007669"/>
    <property type="project" value="InterPro"/>
</dbReference>
<feature type="domain" description="HTH luxR-type" evidence="6">
    <location>
        <begin position="153"/>
        <end position="218"/>
    </location>
</feature>
<dbReference type="GO" id="GO:0003677">
    <property type="term" value="F:DNA binding"/>
    <property type="evidence" value="ECO:0007669"/>
    <property type="project" value="UniProtKB-KW"/>
</dbReference>
<gene>
    <name evidence="8" type="ORF">IEN85_13245</name>
</gene>
<evidence type="ECO:0000256" key="2">
    <source>
        <dbReference type="ARBA" id="ARBA00023015"/>
    </source>
</evidence>
<dbReference type="Pfam" id="PF00196">
    <property type="entry name" value="GerE"/>
    <property type="match status" value="1"/>
</dbReference>
<dbReference type="PROSITE" id="PS50110">
    <property type="entry name" value="RESPONSE_REGULATORY"/>
    <property type="match status" value="1"/>
</dbReference>
<evidence type="ECO:0000313" key="9">
    <source>
        <dbReference type="Proteomes" id="UP000622317"/>
    </source>
</evidence>
<keyword evidence="4" id="KW-0804">Transcription</keyword>
<keyword evidence="2" id="KW-0805">Transcription regulation</keyword>
<sequence>MSDRIRIVLADDQSLFLEGLRTLLSLDESLEIVGDCANGQEALEACRRLKPSIVLMDLNMPIMDGVAATKAIKQELPEVNVLTLTTFDDDERVFEALKAGASGYLLKDTPSKQLVDAIRTVSAGESFLQPSIASKVLAEFSRMSAPAATEKKAVKLLEPLSVREEEVLVWLSRGCSNKEIAGHLSLAEGTVKNHVSNVLGKLGVLDRTQAALMARDLGLI</sequence>
<comment type="caution">
    <text evidence="8">The sequence shown here is derived from an EMBL/GenBank/DDBJ whole genome shotgun (WGS) entry which is preliminary data.</text>
</comment>
<dbReference type="InterPro" id="IPR016032">
    <property type="entry name" value="Sig_transdc_resp-reg_C-effctor"/>
</dbReference>
<name>A0A927F9S0_9BACT</name>
<evidence type="ECO:0000256" key="3">
    <source>
        <dbReference type="ARBA" id="ARBA00023125"/>
    </source>
</evidence>
<dbReference type="SMART" id="SM00448">
    <property type="entry name" value="REC"/>
    <property type="match status" value="1"/>
</dbReference>
<dbReference type="CDD" id="cd17535">
    <property type="entry name" value="REC_NarL-like"/>
    <property type="match status" value="1"/>
</dbReference>
<dbReference type="PRINTS" id="PR00038">
    <property type="entry name" value="HTHLUXR"/>
</dbReference>
<dbReference type="InterPro" id="IPR058245">
    <property type="entry name" value="NreC/VraR/RcsB-like_REC"/>
</dbReference>
<accession>A0A927F9S0</accession>
<evidence type="ECO:0000256" key="5">
    <source>
        <dbReference type="PROSITE-ProRule" id="PRU00169"/>
    </source>
</evidence>
<dbReference type="InterPro" id="IPR039420">
    <property type="entry name" value="WalR-like"/>
</dbReference>
<dbReference type="AlphaFoldDB" id="A0A927F9S0"/>
<dbReference type="SMART" id="SM00421">
    <property type="entry name" value="HTH_LUXR"/>
    <property type="match status" value="1"/>
</dbReference>
<evidence type="ECO:0000259" key="7">
    <source>
        <dbReference type="PROSITE" id="PS50110"/>
    </source>
</evidence>
<dbReference type="InterPro" id="IPR000792">
    <property type="entry name" value="Tscrpt_reg_LuxR_C"/>
</dbReference>
<keyword evidence="9" id="KW-1185">Reference proteome</keyword>